<feature type="non-terminal residue" evidence="2">
    <location>
        <position position="49"/>
    </location>
</feature>
<dbReference type="AlphaFoldDB" id="A0A444JD93"/>
<reference evidence="2 3" key="1">
    <citation type="submission" date="2017-01" db="EMBL/GenBank/DDBJ databases">
        <title>The cable genome- insights into the physiology and evolution of filamentous bacteria capable of sulfide oxidation via long distance electron transfer.</title>
        <authorList>
            <person name="Schreiber L."/>
            <person name="Bjerg J.T."/>
            <person name="Boggild A."/>
            <person name="Van De Vossenberg J."/>
            <person name="Meysman F."/>
            <person name="Nielsen L.P."/>
            <person name="Schramm A."/>
            <person name="Kjeldsen K.U."/>
        </authorList>
    </citation>
    <scope>NUCLEOTIDE SEQUENCE [LARGE SCALE GENOMIC DNA]</scope>
    <source>
        <strain evidence="2">A5</strain>
    </source>
</reference>
<accession>A0A444JD93</accession>
<gene>
    <name evidence="2" type="ORF">VU01_12221</name>
</gene>
<proteinExistence type="predicted"/>
<protein>
    <submittedName>
        <fullName evidence="2">Uncharacterized protein</fullName>
    </submittedName>
</protein>
<feature type="region of interest" description="Disordered" evidence="1">
    <location>
        <begin position="1"/>
        <end position="28"/>
    </location>
</feature>
<keyword evidence="3" id="KW-1185">Reference proteome</keyword>
<name>A0A444JD93_9BACT</name>
<dbReference type="Proteomes" id="UP000288892">
    <property type="component" value="Unassembled WGS sequence"/>
</dbReference>
<evidence type="ECO:0000256" key="1">
    <source>
        <dbReference type="SAM" id="MobiDB-lite"/>
    </source>
</evidence>
<organism evidence="2 3">
    <name type="scientific">Candidatus Electrothrix marina</name>
    <dbReference type="NCBI Taxonomy" id="1859130"/>
    <lineage>
        <taxon>Bacteria</taxon>
        <taxon>Pseudomonadati</taxon>
        <taxon>Thermodesulfobacteriota</taxon>
        <taxon>Desulfobulbia</taxon>
        <taxon>Desulfobulbales</taxon>
        <taxon>Desulfobulbaceae</taxon>
        <taxon>Candidatus Electrothrix</taxon>
    </lineage>
</organism>
<sequence length="49" mass="5026">MISGTVDTEAGAARKTTSPLNTNKQGSESSMIQGLSFISAIPLPCLLTS</sequence>
<evidence type="ECO:0000313" key="2">
    <source>
        <dbReference type="EMBL" id="RWX51046.1"/>
    </source>
</evidence>
<dbReference type="EMBL" id="MTKS01000222">
    <property type="protein sequence ID" value="RWX51046.1"/>
    <property type="molecule type" value="Genomic_DNA"/>
</dbReference>
<comment type="caution">
    <text evidence="2">The sequence shown here is derived from an EMBL/GenBank/DDBJ whole genome shotgun (WGS) entry which is preliminary data.</text>
</comment>
<evidence type="ECO:0000313" key="3">
    <source>
        <dbReference type="Proteomes" id="UP000288892"/>
    </source>
</evidence>
<feature type="compositionally biased region" description="Polar residues" evidence="1">
    <location>
        <begin position="15"/>
        <end position="28"/>
    </location>
</feature>